<proteinExistence type="predicted"/>
<gene>
    <name evidence="2" type="ORF">HL657_12900</name>
</gene>
<evidence type="ECO:0000313" key="2">
    <source>
        <dbReference type="EMBL" id="MDV4344044.1"/>
    </source>
</evidence>
<reference evidence="2 3" key="1">
    <citation type="submission" date="2020-05" db="EMBL/GenBank/DDBJ databases">
        <title>Isolation and characterization of methanoarchaea from a cold seep at offshore SW Taiwan.</title>
        <authorList>
            <person name="Chen Y.-W."/>
            <person name="Chen S.-C."/>
            <person name="Lai M.-C."/>
        </authorList>
    </citation>
    <scope>NUCLEOTIDE SEQUENCE [LARGE SCALE GENOMIC DNA]</scope>
    <source>
        <strain evidence="2 3">YWC-01</strain>
    </source>
</reference>
<evidence type="ECO:0000313" key="3">
    <source>
        <dbReference type="Proteomes" id="UP001273768"/>
    </source>
</evidence>
<comment type="caution">
    <text evidence="2">The sequence shown here is derived from an EMBL/GenBank/DDBJ whole genome shotgun (WGS) entry which is preliminary data.</text>
</comment>
<dbReference type="Pfam" id="PF11387">
    <property type="entry name" value="DUF2795"/>
    <property type="match status" value="2"/>
</dbReference>
<dbReference type="EMBL" id="JABFFQ010000015">
    <property type="protein sequence ID" value="MDV4344044.1"/>
    <property type="molecule type" value="Genomic_DNA"/>
</dbReference>
<dbReference type="Proteomes" id="UP001273768">
    <property type="component" value="Unassembled WGS sequence"/>
</dbReference>
<dbReference type="InterPro" id="IPR021527">
    <property type="entry name" value="DUF2795"/>
</dbReference>
<protein>
    <submittedName>
        <fullName evidence="2">DUF2795 domain-containing protein</fullName>
    </submittedName>
</protein>
<name>A0ABU3Z5F9_9EURY</name>
<feature type="region of interest" description="Disordered" evidence="1">
    <location>
        <begin position="61"/>
        <end position="97"/>
    </location>
</feature>
<keyword evidence="3" id="KW-1185">Reference proteome</keyword>
<dbReference type="RefSeq" id="WP_317297222.1">
    <property type="nucleotide sequence ID" value="NZ_JABFFQ010000015.1"/>
</dbReference>
<sequence>MAEARFKVNPATVEKYLAGVDYPANRQDLIDRARMNNADRDVMDTLDGLPDQTYHSPIDVSKAMAGSGFGSRRRTPAGEGAGPAPERAETREQPRTTAVSVAEVQRYLRGMHYPAGISGVISQAQKNNAPGDVLDILNRIRDREFRSAADVSKALGEVM</sequence>
<evidence type="ECO:0000256" key="1">
    <source>
        <dbReference type="SAM" id="MobiDB-lite"/>
    </source>
</evidence>
<organism evidence="2 3">
    <name type="scientific">Methanoculleus nereidis</name>
    <dbReference type="NCBI Taxonomy" id="2735141"/>
    <lineage>
        <taxon>Archaea</taxon>
        <taxon>Methanobacteriati</taxon>
        <taxon>Methanobacteriota</taxon>
        <taxon>Stenosarchaea group</taxon>
        <taxon>Methanomicrobia</taxon>
        <taxon>Methanomicrobiales</taxon>
        <taxon>Methanomicrobiaceae</taxon>
        <taxon>Methanoculleus</taxon>
    </lineage>
</organism>
<accession>A0ABU3Z5F9</accession>